<accession>A0A9P0IGY4</accession>
<sequence>MEEPFTDYYKVLECDRNASTDELKQNYKRLILSSHPDKMVNRKENFLLVQKAWSVLKDPYKRKQYDAALFCLENDETLLYDSISIKDMSLTGDAYTYPCRCGGNYVLRNFKVSFNVIVVCEGCSLSIYVEKPS</sequence>
<dbReference type="Pfam" id="PF00226">
    <property type="entry name" value="DnaJ"/>
    <property type="match status" value="1"/>
</dbReference>
<keyword evidence="4" id="KW-0408">Iron</keyword>
<dbReference type="GO" id="GO:0008198">
    <property type="term" value="F:ferrous iron binding"/>
    <property type="evidence" value="ECO:0007669"/>
    <property type="project" value="TreeGrafter"/>
</dbReference>
<dbReference type="SUPFAM" id="SSF46565">
    <property type="entry name" value="Chaperone J-domain"/>
    <property type="match status" value="1"/>
</dbReference>
<comment type="similarity">
    <text evidence="1">Belongs to the DPH4 family.</text>
</comment>
<dbReference type="AlphaFoldDB" id="A0A9P0IGY4"/>
<dbReference type="GO" id="GO:0001671">
    <property type="term" value="F:ATPase activator activity"/>
    <property type="evidence" value="ECO:0007669"/>
    <property type="project" value="TreeGrafter"/>
</dbReference>
<gene>
    <name evidence="6" type="ORF">SPLIT_LOCUS11346</name>
</gene>
<dbReference type="InterPro" id="IPR001623">
    <property type="entry name" value="DnaJ_domain"/>
</dbReference>
<dbReference type="Pfam" id="PF05207">
    <property type="entry name" value="Zn_ribbon_CSL"/>
    <property type="match status" value="1"/>
</dbReference>
<keyword evidence="7" id="KW-1185">Reference proteome</keyword>
<dbReference type="EMBL" id="LR824538">
    <property type="protein sequence ID" value="CAH1645994.1"/>
    <property type="molecule type" value="Genomic_DNA"/>
</dbReference>
<evidence type="ECO:0000256" key="4">
    <source>
        <dbReference type="ARBA" id="ARBA00023004"/>
    </source>
</evidence>
<dbReference type="Gene3D" id="1.10.287.110">
    <property type="entry name" value="DnaJ domain"/>
    <property type="match status" value="1"/>
</dbReference>
<evidence type="ECO:0000313" key="6">
    <source>
        <dbReference type="EMBL" id="CAH1645994.1"/>
    </source>
</evidence>
<keyword evidence="3" id="KW-0862">Zinc</keyword>
<dbReference type="InterPro" id="IPR036671">
    <property type="entry name" value="DPH_MB_sf"/>
</dbReference>
<dbReference type="PRINTS" id="PR00625">
    <property type="entry name" value="JDOMAIN"/>
</dbReference>
<reference evidence="6" key="1">
    <citation type="submission" date="2022-02" db="EMBL/GenBank/DDBJ databases">
        <authorList>
            <person name="King R."/>
        </authorList>
    </citation>
    <scope>NUCLEOTIDE SEQUENCE</scope>
</reference>
<dbReference type="Proteomes" id="UP001153321">
    <property type="component" value="Chromosome 7"/>
</dbReference>
<dbReference type="InterPro" id="IPR007872">
    <property type="entry name" value="DPH_MB_dom"/>
</dbReference>
<dbReference type="SMART" id="SM00271">
    <property type="entry name" value="DnaJ"/>
    <property type="match status" value="1"/>
</dbReference>
<evidence type="ECO:0000256" key="1">
    <source>
        <dbReference type="ARBA" id="ARBA00006169"/>
    </source>
</evidence>
<evidence type="ECO:0000256" key="3">
    <source>
        <dbReference type="ARBA" id="ARBA00022833"/>
    </source>
</evidence>
<proteinExistence type="inferred from homology"/>
<protein>
    <recommendedName>
        <fullName evidence="5">J domain-containing protein</fullName>
    </recommendedName>
</protein>
<dbReference type="PROSITE" id="PS50076">
    <property type="entry name" value="DNAJ_2"/>
    <property type="match status" value="1"/>
</dbReference>
<dbReference type="SUPFAM" id="SSF144217">
    <property type="entry name" value="CSL zinc finger"/>
    <property type="match status" value="1"/>
</dbReference>
<dbReference type="Gene3D" id="3.10.660.10">
    <property type="entry name" value="DPH Zinc finger"/>
    <property type="match status" value="1"/>
</dbReference>
<dbReference type="CDD" id="cd06257">
    <property type="entry name" value="DnaJ"/>
    <property type="match status" value="1"/>
</dbReference>
<dbReference type="PANTHER" id="PTHR45255">
    <property type="entry name" value="DNAJ HOMOLOG SUBFAMILY C MEMBER 24"/>
    <property type="match status" value="1"/>
</dbReference>
<evidence type="ECO:0000313" key="7">
    <source>
        <dbReference type="Proteomes" id="UP001153321"/>
    </source>
</evidence>
<name>A0A9P0IGY4_SPOLI</name>
<evidence type="ECO:0000259" key="5">
    <source>
        <dbReference type="PROSITE" id="PS50076"/>
    </source>
</evidence>
<dbReference type="InterPro" id="IPR036869">
    <property type="entry name" value="J_dom_sf"/>
</dbReference>
<feature type="domain" description="J" evidence="5">
    <location>
        <begin position="7"/>
        <end position="69"/>
    </location>
</feature>
<evidence type="ECO:0000256" key="2">
    <source>
        <dbReference type="ARBA" id="ARBA00022723"/>
    </source>
</evidence>
<keyword evidence="2" id="KW-0479">Metal-binding</keyword>
<dbReference type="PANTHER" id="PTHR45255:SF1">
    <property type="entry name" value="DNAJ HOMOLOG SUBFAMILY C MEMBER 24"/>
    <property type="match status" value="1"/>
</dbReference>
<organism evidence="6 7">
    <name type="scientific">Spodoptera littoralis</name>
    <name type="common">Egyptian cotton leafworm</name>
    <dbReference type="NCBI Taxonomy" id="7109"/>
    <lineage>
        <taxon>Eukaryota</taxon>
        <taxon>Metazoa</taxon>
        <taxon>Ecdysozoa</taxon>
        <taxon>Arthropoda</taxon>
        <taxon>Hexapoda</taxon>
        <taxon>Insecta</taxon>
        <taxon>Pterygota</taxon>
        <taxon>Neoptera</taxon>
        <taxon>Endopterygota</taxon>
        <taxon>Lepidoptera</taxon>
        <taxon>Glossata</taxon>
        <taxon>Ditrysia</taxon>
        <taxon>Noctuoidea</taxon>
        <taxon>Noctuidae</taxon>
        <taxon>Amphipyrinae</taxon>
        <taxon>Spodoptera</taxon>
    </lineage>
</organism>